<name>A0A562I1N4_9GAMM</name>
<dbReference type="EMBL" id="VLKG01000006">
    <property type="protein sequence ID" value="TWH64862.1"/>
    <property type="molecule type" value="Genomic_DNA"/>
</dbReference>
<dbReference type="OrthoDB" id="9812424at2"/>
<dbReference type="Gene3D" id="1.25.40.10">
    <property type="entry name" value="Tetratricopeptide repeat domain"/>
    <property type="match status" value="1"/>
</dbReference>
<accession>A0A562I1N4</accession>
<dbReference type="Pfam" id="PF14559">
    <property type="entry name" value="TPR_19"/>
    <property type="match status" value="1"/>
</dbReference>
<reference evidence="2 3" key="1">
    <citation type="submission" date="2019-07" db="EMBL/GenBank/DDBJ databases">
        <title>Genomic Encyclopedia of Type Strains, Phase I: the one thousand microbial genomes (KMG-I) project.</title>
        <authorList>
            <person name="Kyrpides N."/>
        </authorList>
    </citation>
    <scope>NUCLEOTIDE SEQUENCE [LARGE SCALE GENOMIC DNA]</scope>
    <source>
        <strain evidence="2 3">DSM 375</strain>
    </source>
</reference>
<dbReference type="InterPro" id="IPR011990">
    <property type="entry name" value="TPR-like_helical_dom_sf"/>
</dbReference>
<keyword evidence="1" id="KW-0732">Signal</keyword>
<feature type="signal peptide" evidence="1">
    <location>
        <begin position="1"/>
        <end position="21"/>
    </location>
</feature>
<gene>
    <name evidence="2" type="ORF">LX59_01802</name>
</gene>
<dbReference type="Proteomes" id="UP000319627">
    <property type="component" value="Unassembled WGS sequence"/>
</dbReference>
<dbReference type="RefSeq" id="WP_144571515.1">
    <property type="nucleotide sequence ID" value="NZ_VLKG01000006.1"/>
</dbReference>
<keyword evidence="3" id="KW-1185">Reference proteome</keyword>
<sequence>MHRLIITSLLSLLLSPAISLAASQEQLLQELQNRWVILSYQSTDMEKKEKLAAFEVLSKETEQAVAQYPTSAGLLILKGTILTSWADAQGGTDGWALAERAKATLEQSISTNPKALEGLGYASLGRLYHQTPSWPLSFGSDKKAEALLKQALSMNPDGFESNYFYGYFLMEEKRYGEARTMLEKALKAPSRPGQTKVDDFRRDEVRKLLAKF</sequence>
<comment type="caution">
    <text evidence="2">The sequence shown here is derived from an EMBL/GenBank/DDBJ whole genome shotgun (WGS) entry which is preliminary data.</text>
</comment>
<protein>
    <submittedName>
        <fullName evidence="2">Tetratricopeptide repeat protein</fullName>
    </submittedName>
</protein>
<dbReference type="AlphaFoldDB" id="A0A562I1N4"/>
<evidence type="ECO:0000256" key="1">
    <source>
        <dbReference type="SAM" id="SignalP"/>
    </source>
</evidence>
<feature type="chain" id="PRO_5022164573" evidence="1">
    <location>
        <begin position="22"/>
        <end position="212"/>
    </location>
</feature>
<organism evidence="2 3">
    <name type="scientific">Azomonas agilis</name>
    <dbReference type="NCBI Taxonomy" id="116849"/>
    <lineage>
        <taxon>Bacteria</taxon>
        <taxon>Pseudomonadati</taxon>
        <taxon>Pseudomonadota</taxon>
        <taxon>Gammaproteobacteria</taxon>
        <taxon>Pseudomonadales</taxon>
        <taxon>Pseudomonadaceae</taxon>
        <taxon>Azomonas</taxon>
    </lineage>
</organism>
<evidence type="ECO:0000313" key="2">
    <source>
        <dbReference type="EMBL" id="TWH64862.1"/>
    </source>
</evidence>
<evidence type="ECO:0000313" key="3">
    <source>
        <dbReference type="Proteomes" id="UP000319627"/>
    </source>
</evidence>
<dbReference type="SUPFAM" id="SSF48452">
    <property type="entry name" value="TPR-like"/>
    <property type="match status" value="1"/>
</dbReference>
<proteinExistence type="predicted"/>